<organism evidence="3 4">
    <name type="scientific">Candidatus Nitronereus thalassa</name>
    <dbReference type="NCBI Taxonomy" id="3020898"/>
    <lineage>
        <taxon>Bacteria</taxon>
        <taxon>Pseudomonadati</taxon>
        <taxon>Nitrospirota</taxon>
        <taxon>Nitrospiria</taxon>
        <taxon>Nitrospirales</taxon>
        <taxon>Nitrospiraceae</taxon>
        <taxon>Candidatus Nitronereus</taxon>
    </lineage>
</organism>
<feature type="compositionally biased region" description="Polar residues" evidence="2">
    <location>
        <begin position="31"/>
        <end position="47"/>
    </location>
</feature>
<name>A0ABU3K6D9_9BACT</name>
<proteinExistence type="predicted"/>
<gene>
    <name evidence="3" type="ORF">PPG34_06090</name>
</gene>
<evidence type="ECO:0000256" key="2">
    <source>
        <dbReference type="SAM" id="MobiDB-lite"/>
    </source>
</evidence>
<dbReference type="SUPFAM" id="SSF158791">
    <property type="entry name" value="MgtE N-terminal domain-like"/>
    <property type="match status" value="1"/>
</dbReference>
<evidence type="ECO:0000313" key="4">
    <source>
        <dbReference type="Proteomes" id="UP001250932"/>
    </source>
</evidence>
<evidence type="ECO:0000256" key="1">
    <source>
        <dbReference type="SAM" id="Coils"/>
    </source>
</evidence>
<dbReference type="Proteomes" id="UP001250932">
    <property type="component" value="Unassembled WGS sequence"/>
</dbReference>
<reference evidence="3 4" key="1">
    <citation type="journal article" date="2023" name="ISME J.">
        <title>Cultivation and genomic characterization of novel and ubiquitous marine nitrite-oxidizing bacteria from the Nitrospirales.</title>
        <authorList>
            <person name="Mueller A.J."/>
            <person name="Daebeler A."/>
            <person name="Herbold C.W."/>
            <person name="Kirkegaard R.H."/>
            <person name="Daims H."/>
        </authorList>
    </citation>
    <scope>NUCLEOTIDE SEQUENCE [LARGE SCALE GENOMIC DNA]</scope>
    <source>
        <strain evidence="3 4">EB</strain>
    </source>
</reference>
<sequence length="208" mass="23080">MALSRIMKIWMGLGLALLVSVVVPVYGTGSEEVTSPTDPEAKSSSAVEATDPPSESSEENDSNEKSTELTLVEKLQTRLQQIEKREERIQDDEQRLAALRRDLEALATRQEKAIAEAMAIRESQKSTEKTDQSQESLKHLIKVYEAMDPEEAALRISEMNEPLALDILAGIKDKKAAGMLASIEPVKAAKLTQGLRHYHKRKREATTP</sequence>
<evidence type="ECO:0008006" key="5">
    <source>
        <dbReference type="Google" id="ProtNLM"/>
    </source>
</evidence>
<keyword evidence="4" id="KW-1185">Reference proteome</keyword>
<feature type="coiled-coil region" evidence="1">
    <location>
        <begin position="72"/>
        <end position="116"/>
    </location>
</feature>
<accession>A0ABU3K6D9</accession>
<dbReference type="EMBL" id="JAQOUE010000001">
    <property type="protein sequence ID" value="MDT7041915.1"/>
    <property type="molecule type" value="Genomic_DNA"/>
</dbReference>
<comment type="caution">
    <text evidence="3">The sequence shown here is derived from an EMBL/GenBank/DDBJ whole genome shotgun (WGS) entry which is preliminary data.</text>
</comment>
<dbReference type="RefSeq" id="WP_313832261.1">
    <property type="nucleotide sequence ID" value="NZ_JAQOUE010000001.1"/>
</dbReference>
<keyword evidence="1" id="KW-0175">Coiled coil</keyword>
<protein>
    <recommendedName>
        <fullName evidence="5">Magnesium transporter MgtE intracellular domain-containing protein</fullName>
    </recommendedName>
</protein>
<evidence type="ECO:0000313" key="3">
    <source>
        <dbReference type="EMBL" id="MDT7041915.1"/>
    </source>
</evidence>
<feature type="region of interest" description="Disordered" evidence="2">
    <location>
        <begin position="30"/>
        <end position="72"/>
    </location>
</feature>